<evidence type="ECO:0000259" key="3">
    <source>
        <dbReference type="Pfam" id="PF12850"/>
    </source>
</evidence>
<dbReference type="EMBL" id="JBDXSU010000009">
    <property type="protein sequence ID" value="MFB5191078.1"/>
    <property type="molecule type" value="Genomic_DNA"/>
</dbReference>
<dbReference type="PANTHER" id="PTHR11124">
    <property type="entry name" value="VACUOLAR SORTING PROTEIN VPS29"/>
    <property type="match status" value="1"/>
</dbReference>
<dbReference type="InterPro" id="IPR024654">
    <property type="entry name" value="Calcineurin-like_PHP_lpxH"/>
</dbReference>
<dbReference type="InterPro" id="IPR000979">
    <property type="entry name" value="Phosphodiesterase_MJ0936/Vps29"/>
</dbReference>
<reference evidence="4 5" key="1">
    <citation type="journal article" date="2024" name="Int. J. Mol. Sci.">
        <title>Exploration of Alicyclobacillus spp. Genome in Search of Antibiotic Resistance.</title>
        <authorList>
            <person name="Bucka-Kolendo J."/>
            <person name="Kiousi D.E."/>
            <person name="Dekowska A."/>
            <person name="Mikolajczuk-Szczyrba A."/>
            <person name="Karadedos D.M."/>
            <person name="Michael P."/>
            <person name="Galanis A."/>
            <person name="Sokolowska B."/>
        </authorList>
    </citation>
    <scope>NUCLEOTIDE SEQUENCE [LARGE SCALE GENOMIC DNA]</scope>
    <source>
        <strain evidence="4 5">KKP 3000</strain>
    </source>
</reference>
<comment type="cofactor">
    <cofactor evidence="2">
        <name>a divalent metal cation</name>
        <dbReference type="ChEBI" id="CHEBI:60240"/>
    </cofactor>
</comment>
<dbReference type="RefSeq" id="WP_275476537.1">
    <property type="nucleotide sequence ID" value="NZ_CP162940.1"/>
</dbReference>
<dbReference type="SUPFAM" id="SSF56300">
    <property type="entry name" value="Metallo-dependent phosphatases"/>
    <property type="match status" value="1"/>
</dbReference>
<proteinExistence type="inferred from homology"/>
<dbReference type="Proteomes" id="UP001579974">
    <property type="component" value="Unassembled WGS sequence"/>
</dbReference>
<dbReference type="NCBIfam" id="TIGR00040">
    <property type="entry name" value="yfcE"/>
    <property type="match status" value="1"/>
</dbReference>
<accession>A0ABV5AFR5</accession>
<protein>
    <recommendedName>
        <fullName evidence="2">Phosphoesterase</fullName>
        <ecNumber evidence="2">3.1.4.-</ecNumber>
    </recommendedName>
</protein>
<evidence type="ECO:0000256" key="1">
    <source>
        <dbReference type="ARBA" id="ARBA00008950"/>
    </source>
</evidence>
<keyword evidence="5" id="KW-1185">Reference proteome</keyword>
<name>A0ABV5AFR5_9BACL</name>
<evidence type="ECO:0000313" key="4">
    <source>
        <dbReference type="EMBL" id="MFB5191078.1"/>
    </source>
</evidence>
<dbReference type="EC" id="3.1.4.-" evidence="2"/>
<feature type="domain" description="Calcineurin-like phosphoesterase" evidence="3">
    <location>
        <begin position="1"/>
        <end position="145"/>
    </location>
</feature>
<keyword evidence="2" id="KW-0479">Metal-binding</keyword>
<dbReference type="InterPro" id="IPR029052">
    <property type="entry name" value="Metallo-depent_PP-like"/>
</dbReference>
<organism evidence="4 5">
    <name type="scientific">Alicyclobacillus fastidiosus</name>
    <dbReference type="NCBI Taxonomy" id="392011"/>
    <lineage>
        <taxon>Bacteria</taxon>
        <taxon>Bacillati</taxon>
        <taxon>Bacillota</taxon>
        <taxon>Bacilli</taxon>
        <taxon>Bacillales</taxon>
        <taxon>Alicyclobacillaceae</taxon>
        <taxon>Alicyclobacillus</taxon>
    </lineage>
</organism>
<gene>
    <name evidence="4" type="ORF">KKP3000_004580</name>
</gene>
<dbReference type="Pfam" id="PF12850">
    <property type="entry name" value="Metallophos_2"/>
    <property type="match status" value="1"/>
</dbReference>
<comment type="caution">
    <text evidence="4">The sequence shown here is derived from an EMBL/GenBank/DDBJ whole genome shotgun (WGS) entry which is preliminary data.</text>
</comment>
<evidence type="ECO:0000256" key="2">
    <source>
        <dbReference type="RuleBase" id="RU362039"/>
    </source>
</evidence>
<evidence type="ECO:0000313" key="5">
    <source>
        <dbReference type="Proteomes" id="UP001579974"/>
    </source>
</evidence>
<sequence>MKLCIVSDTHGRTDELHAAALIAGDVDLLLHAGDETADAAWLRSYLQVPVQGVAGNWDKPSVEYPQERIVSVDDVPLLLTHGHRLQVKDTLQPLVARAKSVAAKVAVYGHTHVLHAGVHDDVLVVNPGSLALPRGGTEGSFVRLTSTPSGDFVKFLVEHLTTRAEVISEFEFVAKK</sequence>
<dbReference type="Gene3D" id="3.60.21.10">
    <property type="match status" value="1"/>
</dbReference>
<comment type="similarity">
    <text evidence="1 2">Belongs to the metallophosphoesterase superfamily. YfcE family.</text>
</comment>